<protein>
    <submittedName>
        <fullName evidence="1">Uncharacterized protein</fullName>
    </submittedName>
</protein>
<dbReference type="AlphaFoldDB" id="A0AA88DXE6"/>
<organism evidence="1 2">
    <name type="scientific">Ficus carica</name>
    <name type="common">Common fig</name>
    <dbReference type="NCBI Taxonomy" id="3494"/>
    <lineage>
        <taxon>Eukaryota</taxon>
        <taxon>Viridiplantae</taxon>
        <taxon>Streptophyta</taxon>
        <taxon>Embryophyta</taxon>
        <taxon>Tracheophyta</taxon>
        <taxon>Spermatophyta</taxon>
        <taxon>Magnoliopsida</taxon>
        <taxon>eudicotyledons</taxon>
        <taxon>Gunneridae</taxon>
        <taxon>Pentapetalae</taxon>
        <taxon>rosids</taxon>
        <taxon>fabids</taxon>
        <taxon>Rosales</taxon>
        <taxon>Moraceae</taxon>
        <taxon>Ficeae</taxon>
        <taxon>Ficus</taxon>
    </lineage>
</organism>
<evidence type="ECO:0000313" key="1">
    <source>
        <dbReference type="EMBL" id="GMN63473.1"/>
    </source>
</evidence>
<proteinExistence type="predicted"/>
<comment type="caution">
    <text evidence="1">The sequence shown here is derived from an EMBL/GenBank/DDBJ whole genome shotgun (WGS) entry which is preliminary data.</text>
</comment>
<dbReference type="EMBL" id="BTGU01000150">
    <property type="protein sequence ID" value="GMN63473.1"/>
    <property type="molecule type" value="Genomic_DNA"/>
</dbReference>
<reference evidence="1" key="1">
    <citation type="submission" date="2023-07" db="EMBL/GenBank/DDBJ databases">
        <title>draft genome sequence of fig (Ficus carica).</title>
        <authorList>
            <person name="Takahashi T."/>
            <person name="Nishimura K."/>
        </authorList>
    </citation>
    <scope>NUCLEOTIDE SEQUENCE</scope>
</reference>
<evidence type="ECO:0000313" key="2">
    <source>
        <dbReference type="Proteomes" id="UP001187192"/>
    </source>
</evidence>
<dbReference type="Proteomes" id="UP001187192">
    <property type="component" value="Unassembled WGS sequence"/>
</dbReference>
<name>A0AA88DXE6_FICCA</name>
<accession>A0AA88DXE6</accession>
<sequence length="640" mass="71103">MTKNFTIGVAFSGPSLIVIGRQISPAAQTYSLVNMSSGVWMGAKIAPPIFSLVKVSMNKMSAELPLSIRIRRTMLLFSLTRASLCAWRSWLASSLVRRSELSFSCSLLYHMWPPLKMVWIMCLGSPAVVRPVLGAQFSPVTVCNLSFRGRHPCGSCSTCSDSYGYGRDVSPTKEFRPLMYFSASVCLWAIPFKCAKKACMKVSSEQFLTCMMNLSKQSGTAAEKTSGNYLYKSIVPNISFRYPYRAVLVKVRHSHDSGGERQIDYSDLLQPVPLTYQQRLRLTPALPKRSNTEVMFPETIIMSFQCYFQSRRLRTARGVETDSSQFARVPDWVTWFLRVLRLPICSTTGPRLLSLSADRCRPIGEESSASSSRAGWGRVPQNSLKVGLLFYRLGEVCKWCGGAGELGTGMIEMWLLKRRGAHLLAPKFACKRKAHRSKGDTNCVSAKGTPMLKSVMGIDEQAKKQSLGKAKIRPYVKWSRWVGMPRVYGYLTSPKRMPRALPQGSKDMYSDRFRMSGVRWCRVVGTAGPTTVRLSAGMGQLGKGSMGLPSLRGLSCGRGSVAQANTLEPNGDLLEILKGELIRGLTIQRRSSQVVGSSPLCGQISLLVLAHLVLRWEGDLQRPKHYTINIDSEMISTQTR</sequence>
<gene>
    <name evidence="1" type="ORF">TIFTF001_032557</name>
</gene>
<keyword evidence="2" id="KW-1185">Reference proteome</keyword>